<keyword evidence="3" id="KW-0255">Endonuclease</keyword>
<comment type="caution">
    <text evidence="3">The sequence shown here is derived from an EMBL/GenBank/DDBJ whole genome shotgun (WGS) entry which is preliminary data.</text>
</comment>
<accession>A0A4S2CZ67</accession>
<sequence length="630" mass="70484">MRISTLRIENYRAFEDETIDFGQFTCLVGMNGAGKSTVLNALNTLFQEKGGATDPARLAEEDFHKRNVDRRIAITATFVDLPPEAVEELKDYVREEQLVVSAVALWDGSGADVQQVGSRLGVIRFAPCFKAASARECKAEYEGLLGEDFDLPKWKSQTAAIEVLREFERQNSDQCQLIESQDTFYGIAGSSRLKKYVQWVYVPAVKDARDEQAETKDGALGRLLARTVRLSANFQAPLDELRGRVQGELDEIFRESQKQLDAVAEALTARLTEWSHEDASVSLGWEPTNPTFRPPNARALVAEGEFQGSIARFGHGFQRAYLLTLLQELAGKPSSGAPTLILGCEEPELYQHPPQARHMAEVLRNLSESGSQVIATTHSPLFVSAEYFESVRVMRRLNRSSPARVSAYTFSAYAERYFEVLAHRPMKNSAAESTLGELLRPELNELFFARKLVLVEGTEDRAYLLTWAHQTGFAVEMRRRGIDIVAAGGKSNSIRLALIAQGLEIPTHIVFDSDSNDDRHRNEHERDNLALLRLAGDAERIAFPEWARWGPLFSQWPCELRDLVLAELEESLGHESLEKMKESARTACGMWPRLEKNSRYIQELITLSVAAGAKSATLTQLCGQIVSDAW</sequence>
<dbReference type="InterPro" id="IPR051396">
    <property type="entry name" value="Bact_Antivir_Def_Nuclease"/>
</dbReference>
<reference evidence="3 4" key="1">
    <citation type="submission" date="2019-04" db="EMBL/GenBank/DDBJ databases">
        <title>Microbes associate with the intestines of laboratory mice.</title>
        <authorList>
            <person name="Navarre W."/>
            <person name="Wong E."/>
            <person name="Huang K."/>
            <person name="Tropini C."/>
            <person name="Ng K."/>
            <person name="Yu B."/>
        </authorList>
    </citation>
    <scope>NUCLEOTIDE SEQUENCE [LARGE SCALE GENOMIC DNA]</scope>
    <source>
        <strain evidence="3 4">NM62_B4-13</strain>
    </source>
</reference>
<dbReference type="InterPro" id="IPR034139">
    <property type="entry name" value="TOPRIM_OLD"/>
</dbReference>
<keyword evidence="3" id="KW-0378">Hydrolase</keyword>
<dbReference type="SUPFAM" id="SSF52540">
    <property type="entry name" value="P-loop containing nucleoside triphosphate hydrolases"/>
    <property type="match status" value="1"/>
</dbReference>
<dbReference type="PANTHER" id="PTHR43581">
    <property type="entry name" value="ATP/GTP PHOSPHATASE"/>
    <property type="match status" value="1"/>
</dbReference>
<dbReference type="Gene3D" id="3.40.50.300">
    <property type="entry name" value="P-loop containing nucleotide triphosphate hydrolases"/>
    <property type="match status" value="1"/>
</dbReference>
<dbReference type="Proteomes" id="UP000306631">
    <property type="component" value="Unassembled WGS sequence"/>
</dbReference>
<keyword evidence="3" id="KW-0540">Nuclease</keyword>
<feature type="domain" description="Endonuclease GajA/Old nuclease/RecF-like AAA" evidence="1">
    <location>
        <begin position="1"/>
        <end position="383"/>
    </location>
</feature>
<dbReference type="InterPro" id="IPR027417">
    <property type="entry name" value="P-loop_NTPase"/>
</dbReference>
<dbReference type="EMBL" id="SRYW01000008">
    <property type="protein sequence ID" value="TGY33965.1"/>
    <property type="molecule type" value="Genomic_DNA"/>
</dbReference>
<dbReference type="PANTHER" id="PTHR43581:SF4">
    <property type="entry name" value="ATP_GTP PHOSPHATASE"/>
    <property type="match status" value="1"/>
</dbReference>
<evidence type="ECO:0000313" key="4">
    <source>
        <dbReference type="Proteomes" id="UP000306631"/>
    </source>
</evidence>
<dbReference type="CDD" id="cd01026">
    <property type="entry name" value="TOPRIM_OLD"/>
    <property type="match status" value="1"/>
</dbReference>
<dbReference type="InterPro" id="IPR041685">
    <property type="entry name" value="AAA_GajA/Old/RecF-like"/>
</dbReference>
<protein>
    <submittedName>
        <fullName evidence="3">ATP-dependent endonuclease</fullName>
    </submittedName>
</protein>
<dbReference type="GO" id="GO:0004519">
    <property type="term" value="F:endonuclease activity"/>
    <property type="evidence" value="ECO:0007669"/>
    <property type="project" value="UniProtKB-KW"/>
</dbReference>
<evidence type="ECO:0000259" key="2">
    <source>
        <dbReference type="Pfam" id="PF20469"/>
    </source>
</evidence>
<feature type="domain" description="OLD protein-like TOPRIM" evidence="2">
    <location>
        <begin position="447"/>
        <end position="514"/>
    </location>
</feature>
<dbReference type="Pfam" id="PF13175">
    <property type="entry name" value="AAA_15"/>
    <property type="match status" value="1"/>
</dbReference>
<dbReference type="RefSeq" id="WP_136005306.1">
    <property type="nucleotide sequence ID" value="NZ_SRYW01000008.1"/>
</dbReference>
<proteinExistence type="predicted"/>
<evidence type="ECO:0000259" key="1">
    <source>
        <dbReference type="Pfam" id="PF13175"/>
    </source>
</evidence>
<name>A0A4S2CZ67_STEMA</name>
<dbReference type="AlphaFoldDB" id="A0A4S2CZ67"/>
<evidence type="ECO:0000313" key="3">
    <source>
        <dbReference type="EMBL" id="TGY33965.1"/>
    </source>
</evidence>
<gene>
    <name evidence="3" type="ORF">E5352_11360</name>
</gene>
<dbReference type="Pfam" id="PF20469">
    <property type="entry name" value="OLD-like_TOPRIM"/>
    <property type="match status" value="1"/>
</dbReference>
<organism evidence="3 4">
    <name type="scientific">Stenotrophomonas maltophilia</name>
    <name type="common">Pseudomonas maltophilia</name>
    <name type="synonym">Xanthomonas maltophilia</name>
    <dbReference type="NCBI Taxonomy" id="40324"/>
    <lineage>
        <taxon>Bacteria</taxon>
        <taxon>Pseudomonadati</taxon>
        <taxon>Pseudomonadota</taxon>
        <taxon>Gammaproteobacteria</taxon>
        <taxon>Lysobacterales</taxon>
        <taxon>Lysobacteraceae</taxon>
        <taxon>Stenotrophomonas</taxon>
        <taxon>Stenotrophomonas maltophilia group</taxon>
    </lineage>
</organism>
<dbReference type="OrthoDB" id="3322489at2"/>